<dbReference type="RefSeq" id="XP_016254436.1">
    <property type="nucleotide sequence ID" value="XM_016387508.1"/>
</dbReference>
<dbReference type="HOGENOM" id="CLU_1937933_0_0_1"/>
<dbReference type="Proteomes" id="UP000054466">
    <property type="component" value="Unassembled WGS sequence"/>
</dbReference>
<dbReference type="GeneID" id="27340206"/>
<dbReference type="EMBL" id="KN847040">
    <property type="protein sequence ID" value="KIW34220.1"/>
    <property type="molecule type" value="Genomic_DNA"/>
</dbReference>
<proteinExistence type="predicted"/>
<evidence type="ECO:0000313" key="2">
    <source>
        <dbReference type="EMBL" id="KIW34220.1"/>
    </source>
</evidence>
<reference evidence="2 3" key="1">
    <citation type="submission" date="2015-01" db="EMBL/GenBank/DDBJ databases">
        <title>The Genome Sequence of Cladophialophora immunda CBS83496.</title>
        <authorList>
            <consortium name="The Broad Institute Genomics Platform"/>
            <person name="Cuomo C."/>
            <person name="de Hoog S."/>
            <person name="Gorbushina A."/>
            <person name="Stielow B."/>
            <person name="Teixiera M."/>
            <person name="Abouelleil A."/>
            <person name="Chapman S.B."/>
            <person name="Priest M."/>
            <person name="Young S.K."/>
            <person name="Wortman J."/>
            <person name="Nusbaum C."/>
            <person name="Birren B."/>
        </authorList>
    </citation>
    <scope>NUCLEOTIDE SEQUENCE [LARGE SCALE GENOMIC DNA]</scope>
    <source>
        <strain evidence="2 3">CBS 83496</strain>
    </source>
</reference>
<name>A0A0D2CWF7_9EURO</name>
<keyword evidence="3" id="KW-1185">Reference proteome</keyword>
<evidence type="ECO:0000256" key="1">
    <source>
        <dbReference type="SAM" id="MobiDB-lite"/>
    </source>
</evidence>
<sequence length="130" mass="14171">MVMSSVPHERPGVTLWPGPASPNTRRMIDSDTTRQTGGARHQVSRNMWHSASGVHALKSRTLAPGGLIGSRVTCAPLLWECHDETRDSKRENAPRISVCDGTAACLRLGLRAGDAAQALDDFEFAHHYAR</sequence>
<gene>
    <name evidence="2" type="ORF">PV07_01012</name>
</gene>
<feature type="region of interest" description="Disordered" evidence="1">
    <location>
        <begin position="1"/>
        <end position="41"/>
    </location>
</feature>
<accession>A0A0D2CWF7</accession>
<dbReference type="AlphaFoldDB" id="A0A0D2CWF7"/>
<dbReference type="VEuPathDB" id="FungiDB:PV07_01012"/>
<protein>
    <submittedName>
        <fullName evidence="2">Uncharacterized protein</fullName>
    </submittedName>
</protein>
<organism evidence="2 3">
    <name type="scientific">Cladophialophora immunda</name>
    <dbReference type="NCBI Taxonomy" id="569365"/>
    <lineage>
        <taxon>Eukaryota</taxon>
        <taxon>Fungi</taxon>
        <taxon>Dikarya</taxon>
        <taxon>Ascomycota</taxon>
        <taxon>Pezizomycotina</taxon>
        <taxon>Eurotiomycetes</taxon>
        <taxon>Chaetothyriomycetidae</taxon>
        <taxon>Chaetothyriales</taxon>
        <taxon>Herpotrichiellaceae</taxon>
        <taxon>Cladophialophora</taxon>
    </lineage>
</organism>
<evidence type="ECO:0000313" key="3">
    <source>
        <dbReference type="Proteomes" id="UP000054466"/>
    </source>
</evidence>